<reference evidence="2" key="1">
    <citation type="submission" date="2025-08" db="UniProtKB">
        <authorList>
            <consortium name="Ensembl"/>
        </authorList>
    </citation>
    <scope>IDENTIFICATION</scope>
</reference>
<evidence type="ECO:0000313" key="2">
    <source>
        <dbReference type="Ensembl" id="ENSCLAP00000000584.1"/>
    </source>
</evidence>
<organism evidence="2 3">
    <name type="scientific">Chinchilla lanigera</name>
    <name type="common">Long-tailed chinchilla</name>
    <name type="synonym">Chinchilla villidera</name>
    <dbReference type="NCBI Taxonomy" id="34839"/>
    <lineage>
        <taxon>Eukaryota</taxon>
        <taxon>Metazoa</taxon>
        <taxon>Chordata</taxon>
        <taxon>Craniata</taxon>
        <taxon>Vertebrata</taxon>
        <taxon>Euteleostomi</taxon>
        <taxon>Mammalia</taxon>
        <taxon>Eutheria</taxon>
        <taxon>Euarchontoglires</taxon>
        <taxon>Glires</taxon>
        <taxon>Rodentia</taxon>
        <taxon>Hystricomorpha</taxon>
        <taxon>Chinchillidae</taxon>
        <taxon>Chinchilla</taxon>
    </lineage>
</organism>
<dbReference type="Proteomes" id="UP000694398">
    <property type="component" value="Unassembled WGS sequence"/>
</dbReference>
<reference evidence="2" key="2">
    <citation type="submission" date="2025-09" db="UniProtKB">
        <authorList>
            <consortium name="Ensembl"/>
        </authorList>
    </citation>
    <scope>IDENTIFICATION</scope>
</reference>
<dbReference type="AlphaFoldDB" id="A0A8C2UIP1"/>
<feature type="region of interest" description="Disordered" evidence="1">
    <location>
        <begin position="1"/>
        <end position="24"/>
    </location>
</feature>
<sequence>MDEALLPAPPAPPPAPVPAPPAAAAPRVPFHCSECGK</sequence>
<protein>
    <submittedName>
        <fullName evidence="2">Uncharacterized protein</fullName>
    </submittedName>
</protein>
<evidence type="ECO:0000313" key="3">
    <source>
        <dbReference type="Proteomes" id="UP000694398"/>
    </source>
</evidence>
<feature type="compositionally biased region" description="Pro residues" evidence="1">
    <location>
        <begin position="7"/>
        <end position="23"/>
    </location>
</feature>
<accession>A0A8C2UIP1</accession>
<evidence type="ECO:0000256" key="1">
    <source>
        <dbReference type="SAM" id="MobiDB-lite"/>
    </source>
</evidence>
<dbReference type="Ensembl" id="ENSCLAT00000000615.1">
    <property type="protein sequence ID" value="ENSCLAP00000000584.1"/>
    <property type="gene ID" value="ENSCLAG00000000471.1"/>
</dbReference>
<keyword evidence="3" id="KW-1185">Reference proteome</keyword>
<proteinExistence type="predicted"/>
<name>A0A8C2UIP1_CHILA</name>
<gene>
    <name evidence="2" type="primary">Fiz1</name>
</gene>